<evidence type="ECO:0000313" key="2">
    <source>
        <dbReference type="Proteomes" id="UP000887458"/>
    </source>
</evidence>
<name>A0ABQ8JCS6_DERPT</name>
<organism evidence="1 2">
    <name type="scientific">Dermatophagoides pteronyssinus</name>
    <name type="common">European house dust mite</name>
    <dbReference type="NCBI Taxonomy" id="6956"/>
    <lineage>
        <taxon>Eukaryota</taxon>
        <taxon>Metazoa</taxon>
        <taxon>Ecdysozoa</taxon>
        <taxon>Arthropoda</taxon>
        <taxon>Chelicerata</taxon>
        <taxon>Arachnida</taxon>
        <taxon>Acari</taxon>
        <taxon>Acariformes</taxon>
        <taxon>Sarcoptiformes</taxon>
        <taxon>Astigmata</taxon>
        <taxon>Psoroptidia</taxon>
        <taxon>Analgoidea</taxon>
        <taxon>Pyroglyphidae</taxon>
        <taxon>Dermatophagoidinae</taxon>
        <taxon>Dermatophagoides</taxon>
    </lineage>
</organism>
<protein>
    <submittedName>
        <fullName evidence="1">Uncharacterized protein</fullName>
    </submittedName>
</protein>
<proteinExistence type="predicted"/>
<sequence>MHSLNLVIMVELNLLLLVDIRLYRHFRYDGIAICCWTRTIDITDGLVVPAVVVVVVAVDETGTNANFLLFKFDAEIPNGAFDADDDEDVDDMDVDDDGMNIDDCDWIKVEPSSFVVVVVVVVVVVRRFNYIIDRIVRRTSKR</sequence>
<dbReference type="Proteomes" id="UP000887458">
    <property type="component" value="Unassembled WGS sequence"/>
</dbReference>
<gene>
    <name evidence="1" type="ORF">DERP_011556</name>
</gene>
<dbReference type="EMBL" id="NJHN03000053">
    <property type="protein sequence ID" value="KAH9420220.1"/>
    <property type="molecule type" value="Genomic_DNA"/>
</dbReference>
<reference evidence="1 2" key="2">
    <citation type="journal article" date="2022" name="Mol. Biol. Evol.">
        <title>Comparative Genomics Reveals Insights into the Divergent Evolution of Astigmatic Mites and Household Pest Adaptations.</title>
        <authorList>
            <person name="Xiong Q."/>
            <person name="Wan A.T."/>
            <person name="Liu X."/>
            <person name="Fung C.S."/>
            <person name="Xiao X."/>
            <person name="Malainual N."/>
            <person name="Hou J."/>
            <person name="Wang L."/>
            <person name="Wang M."/>
            <person name="Yang K.Y."/>
            <person name="Cui Y."/>
            <person name="Leung E.L."/>
            <person name="Nong W."/>
            <person name="Shin S.K."/>
            <person name="Au S.W."/>
            <person name="Jeong K.Y."/>
            <person name="Chew F.T."/>
            <person name="Hui J.H."/>
            <person name="Leung T.F."/>
            <person name="Tungtrongchitr A."/>
            <person name="Zhong N."/>
            <person name="Liu Z."/>
            <person name="Tsui S.K."/>
        </authorList>
    </citation>
    <scope>NUCLEOTIDE SEQUENCE [LARGE SCALE GENOMIC DNA]</scope>
    <source>
        <strain evidence="1">Derp</strain>
    </source>
</reference>
<evidence type="ECO:0000313" key="1">
    <source>
        <dbReference type="EMBL" id="KAH9420220.1"/>
    </source>
</evidence>
<comment type="caution">
    <text evidence="1">The sequence shown here is derived from an EMBL/GenBank/DDBJ whole genome shotgun (WGS) entry which is preliminary data.</text>
</comment>
<reference evidence="1 2" key="1">
    <citation type="journal article" date="2018" name="J. Allergy Clin. Immunol.">
        <title>High-quality assembly of Dermatophagoides pteronyssinus genome and transcriptome reveals a wide range of novel allergens.</title>
        <authorList>
            <person name="Liu X.Y."/>
            <person name="Yang K.Y."/>
            <person name="Wang M.Q."/>
            <person name="Kwok J.S."/>
            <person name="Zeng X."/>
            <person name="Yang Z."/>
            <person name="Xiao X.J."/>
            <person name="Lau C.P."/>
            <person name="Li Y."/>
            <person name="Huang Z.M."/>
            <person name="Ba J.G."/>
            <person name="Yim A.K."/>
            <person name="Ouyang C.Y."/>
            <person name="Ngai S.M."/>
            <person name="Chan T.F."/>
            <person name="Leung E.L."/>
            <person name="Liu L."/>
            <person name="Liu Z.G."/>
            <person name="Tsui S.K."/>
        </authorList>
    </citation>
    <scope>NUCLEOTIDE SEQUENCE [LARGE SCALE GENOMIC DNA]</scope>
    <source>
        <strain evidence="1">Derp</strain>
    </source>
</reference>
<keyword evidence="2" id="KW-1185">Reference proteome</keyword>
<accession>A0ABQ8JCS6</accession>